<name>A0A532UQS4_UNCL8</name>
<dbReference type="CDD" id="cd00156">
    <property type="entry name" value="REC"/>
    <property type="match status" value="1"/>
</dbReference>
<accession>A0A532UQS4</accession>
<evidence type="ECO:0000313" key="11">
    <source>
        <dbReference type="Proteomes" id="UP000319619"/>
    </source>
</evidence>
<dbReference type="Gene3D" id="1.10.1060.10">
    <property type="entry name" value="Alpha-helical ferredoxin"/>
    <property type="match status" value="1"/>
</dbReference>
<dbReference type="SMART" id="SM00448">
    <property type="entry name" value="REC"/>
    <property type="match status" value="1"/>
</dbReference>
<dbReference type="InterPro" id="IPR017896">
    <property type="entry name" value="4Fe4S_Fe-S-bd"/>
</dbReference>
<evidence type="ECO:0000259" key="9">
    <source>
        <dbReference type="PROSITE" id="PS51379"/>
    </source>
</evidence>
<dbReference type="Gene3D" id="3.40.50.2300">
    <property type="match status" value="1"/>
</dbReference>
<organism evidence="10 11">
    <name type="scientific">candidate division LCP-89 bacterium B3_LCP</name>
    <dbReference type="NCBI Taxonomy" id="2012998"/>
    <lineage>
        <taxon>Bacteria</taxon>
        <taxon>Pseudomonadati</taxon>
        <taxon>Bacteria division LCP-89</taxon>
    </lineage>
</organism>
<dbReference type="GO" id="GO:0051539">
    <property type="term" value="F:4 iron, 4 sulfur cluster binding"/>
    <property type="evidence" value="ECO:0007669"/>
    <property type="project" value="UniProtKB-KW"/>
</dbReference>
<evidence type="ECO:0000256" key="5">
    <source>
        <dbReference type="ARBA" id="ARBA00023004"/>
    </source>
</evidence>
<dbReference type="GO" id="GO:0016491">
    <property type="term" value="F:oxidoreductase activity"/>
    <property type="evidence" value="ECO:0007669"/>
    <property type="project" value="UniProtKB-ARBA"/>
</dbReference>
<dbReference type="InterPro" id="IPR001789">
    <property type="entry name" value="Sig_transdc_resp-reg_receiver"/>
</dbReference>
<sequence length="580" mass="65252">MGRVRSHNAEKVLERLEKKINRQIATSLAACVHCGNCSSCCHYVLANPDDPTYQPSYKADQLRKLFKRHVDWTGRVIPWWVKAKSVYTDEELEELKDVVFGKCTNCRRCSINCPMGVDHATFNRMARGLLVSVGIMPEGVAVVSKDQWEIGNQMGVLKEDYIDTLEWMEEELQEEFGNPEVKIPVDKMDCDIVYSINPREVKYDPRTIADAAKIFHLAGANWTMPSEGWDMTNFGLFSGDDDLGGAVGRRLYEKVEELRGGRLVISECGHGYRSTRCEAPNWGKIDVPFVMESSVITMLNYIKQGRIKVDKIRNEGSYTFHDSCNNARSCGLFEEPRELLNLVVSDIREMYPNRTENYCCTGGGGAMSMSEYTPLRLKSGKIKAEQLEATGANFVVTSCHNCVDGLTDIIRHYKLDMKVTQLVNLVAEALVIPEKVVVPEEEVPVEVEKPEEAAIFAGKKILVVDDEPDIRIFFTSVLEDNGATVIEASDGDQAIEMLRAEKPDLVTLDLNMPGKDGGQVFEAIRKDEELAQTRVCIVTGRPELRRLIYDRPVAPPEGYLDKPVDEETLIFNCRKILELG</sequence>
<keyword evidence="4" id="KW-0249">Electron transport</keyword>
<keyword evidence="7" id="KW-0597">Phosphoprotein</keyword>
<keyword evidence="5" id="KW-0408">Iron</keyword>
<dbReference type="GO" id="GO:0000160">
    <property type="term" value="P:phosphorelay signal transduction system"/>
    <property type="evidence" value="ECO:0007669"/>
    <property type="project" value="InterPro"/>
</dbReference>
<feature type="modified residue" description="4-aspartylphosphate" evidence="7">
    <location>
        <position position="509"/>
    </location>
</feature>
<feature type="domain" description="4Fe-4S ferredoxin-type" evidence="9">
    <location>
        <begin position="94"/>
        <end position="123"/>
    </location>
</feature>
<reference evidence="10 11" key="1">
    <citation type="submission" date="2017-06" db="EMBL/GenBank/DDBJ databases">
        <title>Novel microbial phyla capable of carbon fixation and sulfur reduction in deep-sea sediments.</title>
        <authorList>
            <person name="Huang J."/>
            <person name="Baker B."/>
            <person name="Wang Y."/>
        </authorList>
    </citation>
    <scope>NUCLEOTIDE SEQUENCE [LARGE SCALE GENOMIC DNA]</scope>
    <source>
        <strain evidence="10">B3_LCP</strain>
    </source>
</reference>
<evidence type="ECO:0000256" key="7">
    <source>
        <dbReference type="PROSITE-ProRule" id="PRU00169"/>
    </source>
</evidence>
<dbReference type="Pfam" id="PF13183">
    <property type="entry name" value="Fer4_8"/>
    <property type="match status" value="1"/>
</dbReference>
<dbReference type="Proteomes" id="UP000319619">
    <property type="component" value="Unassembled WGS sequence"/>
</dbReference>
<keyword evidence="1" id="KW-0813">Transport</keyword>
<keyword evidence="3" id="KW-0479">Metal-binding</keyword>
<evidence type="ECO:0000256" key="6">
    <source>
        <dbReference type="ARBA" id="ARBA00023014"/>
    </source>
</evidence>
<gene>
    <name evidence="10" type="ORF">CEE37_14330</name>
</gene>
<dbReference type="AlphaFoldDB" id="A0A532UQS4"/>
<dbReference type="PROSITE" id="PS51379">
    <property type="entry name" value="4FE4S_FER_2"/>
    <property type="match status" value="1"/>
</dbReference>
<keyword evidence="2" id="KW-0004">4Fe-4S</keyword>
<dbReference type="PANTHER" id="PTHR43551">
    <property type="entry name" value="FUMARATE REDUCTASE IRON-SULFUR SUBUNIT"/>
    <property type="match status" value="1"/>
</dbReference>
<proteinExistence type="predicted"/>
<evidence type="ECO:0000256" key="3">
    <source>
        <dbReference type="ARBA" id="ARBA00022723"/>
    </source>
</evidence>
<dbReference type="PANTHER" id="PTHR43551:SF1">
    <property type="entry name" value="HETERODISULFIDE REDUCTASE"/>
    <property type="match status" value="1"/>
</dbReference>
<dbReference type="PROSITE" id="PS00198">
    <property type="entry name" value="4FE4S_FER_1"/>
    <property type="match status" value="1"/>
</dbReference>
<dbReference type="InterPro" id="IPR009051">
    <property type="entry name" value="Helical_ferredxn"/>
</dbReference>
<evidence type="ECO:0008006" key="12">
    <source>
        <dbReference type="Google" id="ProtNLM"/>
    </source>
</evidence>
<evidence type="ECO:0000313" key="10">
    <source>
        <dbReference type="EMBL" id="TKJ37281.1"/>
    </source>
</evidence>
<protein>
    <recommendedName>
        <fullName evidence="12">Response regulator</fullName>
    </recommendedName>
</protein>
<dbReference type="EMBL" id="NJBN01000013">
    <property type="protein sequence ID" value="TKJ37281.1"/>
    <property type="molecule type" value="Genomic_DNA"/>
</dbReference>
<feature type="domain" description="Response regulatory" evidence="8">
    <location>
        <begin position="460"/>
        <end position="577"/>
    </location>
</feature>
<evidence type="ECO:0000259" key="8">
    <source>
        <dbReference type="PROSITE" id="PS50110"/>
    </source>
</evidence>
<dbReference type="PROSITE" id="PS50110">
    <property type="entry name" value="RESPONSE_REGULATORY"/>
    <property type="match status" value="1"/>
</dbReference>
<dbReference type="InterPro" id="IPR017900">
    <property type="entry name" value="4Fe4S_Fe_S_CS"/>
</dbReference>
<evidence type="ECO:0000256" key="1">
    <source>
        <dbReference type="ARBA" id="ARBA00022448"/>
    </source>
</evidence>
<dbReference type="Pfam" id="PF00072">
    <property type="entry name" value="Response_reg"/>
    <property type="match status" value="1"/>
</dbReference>
<dbReference type="GO" id="GO:0046872">
    <property type="term" value="F:metal ion binding"/>
    <property type="evidence" value="ECO:0007669"/>
    <property type="project" value="UniProtKB-KW"/>
</dbReference>
<dbReference type="InterPro" id="IPR011006">
    <property type="entry name" value="CheY-like_superfamily"/>
</dbReference>
<dbReference type="SUPFAM" id="SSF46548">
    <property type="entry name" value="alpha-helical ferredoxin"/>
    <property type="match status" value="1"/>
</dbReference>
<dbReference type="SUPFAM" id="SSF52172">
    <property type="entry name" value="CheY-like"/>
    <property type="match status" value="1"/>
</dbReference>
<keyword evidence="6" id="KW-0411">Iron-sulfur</keyword>
<comment type="caution">
    <text evidence="10">The sequence shown here is derived from an EMBL/GenBank/DDBJ whole genome shotgun (WGS) entry which is preliminary data.</text>
</comment>
<evidence type="ECO:0000256" key="4">
    <source>
        <dbReference type="ARBA" id="ARBA00022982"/>
    </source>
</evidence>
<dbReference type="Pfam" id="PF02754">
    <property type="entry name" value="CCG"/>
    <property type="match status" value="1"/>
</dbReference>
<evidence type="ECO:0000256" key="2">
    <source>
        <dbReference type="ARBA" id="ARBA00022485"/>
    </source>
</evidence>
<dbReference type="InterPro" id="IPR004017">
    <property type="entry name" value="Cys_rich_dom"/>
</dbReference>